<proteinExistence type="predicted"/>
<sequence>MANIDNENNKQQANIGNGNSFYHVRHLSSSSSSTTTTTTTKTTTTSSNDSMNPSENQGLHDTRSSMLFCVDDDHQHQHQHSTNHRSVVHGHVAHSTVTFQNEKRKWKTFFVDDILCSSK</sequence>
<keyword evidence="3" id="KW-1185">Reference proteome</keyword>
<gene>
    <name evidence="2" type="ORF">RDWZM_007179</name>
</gene>
<evidence type="ECO:0000313" key="2">
    <source>
        <dbReference type="EMBL" id="KAJ6221367.1"/>
    </source>
</evidence>
<feature type="compositionally biased region" description="Low complexity" evidence="1">
    <location>
        <begin position="28"/>
        <end position="47"/>
    </location>
</feature>
<comment type="caution">
    <text evidence="2">The sequence shown here is derived from an EMBL/GenBank/DDBJ whole genome shotgun (WGS) entry which is preliminary data.</text>
</comment>
<organism evidence="2 3">
    <name type="scientific">Blomia tropicalis</name>
    <name type="common">Mite</name>
    <dbReference type="NCBI Taxonomy" id="40697"/>
    <lineage>
        <taxon>Eukaryota</taxon>
        <taxon>Metazoa</taxon>
        <taxon>Ecdysozoa</taxon>
        <taxon>Arthropoda</taxon>
        <taxon>Chelicerata</taxon>
        <taxon>Arachnida</taxon>
        <taxon>Acari</taxon>
        <taxon>Acariformes</taxon>
        <taxon>Sarcoptiformes</taxon>
        <taxon>Astigmata</taxon>
        <taxon>Glycyphagoidea</taxon>
        <taxon>Echimyopodidae</taxon>
        <taxon>Blomia</taxon>
    </lineage>
</organism>
<accession>A0A9Q0MB80</accession>
<dbReference type="EMBL" id="JAPWDV010000002">
    <property type="protein sequence ID" value="KAJ6221367.1"/>
    <property type="molecule type" value="Genomic_DNA"/>
</dbReference>
<feature type="region of interest" description="Disordered" evidence="1">
    <location>
        <begin position="1"/>
        <end position="66"/>
    </location>
</feature>
<name>A0A9Q0MB80_BLOTA</name>
<feature type="compositionally biased region" description="Polar residues" evidence="1">
    <location>
        <begin position="48"/>
        <end position="57"/>
    </location>
</feature>
<reference evidence="2" key="1">
    <citation type="submission" date="2022-12" db="EMBL/GenBank/DDBJ databases">
        <title>Genome assemblies of Blomia tropicalis.</title>
        <authorList>
            <person name="Cui Y."/>
        </authorList>
    </citation>
    <scope>NUCLEOTIDE SEQUENCE</scope>
    <source>
        <tissue evidence="2">Adult mites</tissue>
    </source>
</reference>
<dbReference type="AlphaFoldDB" id="A0A9Q0MB80"/>
<evidence type="ECO:0000256" key="1">
    <source>
        <dbReference type="SAM" id="MobiDB-lite"/>
    </source>
</evidence>
<protein>
    <submittedName>
        <fullName evidence="2">Uncharacterized protein</fullName>
    </submittedName>
</protein>
<dbReference type="Proteomes" id="UP001142055">
    <property type="component" value="Chromosome 2"/>
</dbReference>
<feature type="compositionally biased region" description="Polar residues" evidence="1">
    <location>
        <begin position="1"/>
        <end position="20"/>
    </location>
</feature>
<evidence type="ECO:0000313" key="3">
    <source>
        <dbReference type="Proteomes" id="UP001142055"/>
    </source>
</evidence>